<reference evidence="2 3" key="1">
    <citation type="journal article" date="2015" name="Science">
        <title>Genetic determinants of in vivo fitness and diet responsiveness in multiple human gut Bacteroides.</title>
        <authorList>
            <person name="Wu M."/>
            <person name="McNulty N.P."/>
            <person name="Rodionov D.A."/>
            <person name="Khoroshkin M.S."/>
            <person name="Griffin N.W."/>
            <person name="Cheng J."/>
            <person name="Latreille P."/>
            <person name="Kerstetter R.A."/>
            <person name="Terrapon N."/>
            <person name="Henrissat B."/>
            <person name="Osterman A.L."/>
            <person name="Gordon J.I."/>
        </authorList>
    </citation>
    <scope>NUCLEOTIDE SEQUENCE [LARGE SCALE GENOMIC DNA]</scope>
    <source>
        <strain evidence="2 3">WH2</strain>
    </source>
</reference>
<organism evidence="2 3">
    <name type="scientific">Bacteroides cellulosilyticus</name>
    <dbReference type="NCBI Taxonomy" id="246787"/>
    <lineage>
        <taxon>Bacteria</taxon>
        <taxon>Pseudomonadati</taxon>
        <taxon>Bacteroidota</taxon>
        <taxon>Bacteroidia</taxon>
        <taxon>Bacteroidales</taxon>
        <taxon>Bacteroidaceae</taxon>
        <taxon>Bacteroides</taxon>
    </lineage>
</organism>
<evidence type="ECO:0000313" key="2">
    <source>
        <dbReference type="EMBL" id="ALJ61285.1"/>
    </source>
</evidence>
<dbReference type="PATRIC" id="fig|246787.4.peg.4205"/>
<feature type="transmembrane region" description="Helical" evidence="1">
    <location>
        <begin position="12"/>
        <end position="30"/>
    </location>
</feature>
<dbReference type="Proteomes" id="UP000061809">
    <property type="component" value="Chromosome"/>
</dbReference>
<evidence type="ECO:0000313" key="3">
    <source>
        <dbReference type="Proteomes" id="UP000061809"/>
    </source>
</evidence>
<evidence type="ECO:0008006" key="4">
    <source>
        <dbReference type="Google" id="ProtNLM"/>
    </source>
</evidence>
<keyword evidence="1" id="KW-0472">Membrane</keyword>
<feature type="transmembrane region" description="Helical" evidence="1">
    <location>
        <begin position="140"/>
        <end position="158"/>
    </location>
</feature>
<name>A0A0P0FUI6_9BACE</name>
<accession>A0A0P0FUI6</accession>
<dbReference type="KEGG" id="bcel:BcellWH2_04065"/>
<evidence type="ECO:0000256" key="1">
    <source>
        <dbReference type="SAM" id="Phobius"/>
    </source>
</evidence>
<dbReference type="EMBL" id="CP012801">
    <property type="protein sequence ID" value="ALJ61285.1"/>
    <property type="molecule type" value="Genomic_DNA"/>
</dbReference>
<sequence length="372" mass="42605">MSKRGVLSSKFNMSLGFIPVIVSIILCEFITQDISIYIGAGVGALYSLYTLWGKGARIPNFLLYCTTGMLLLLSLTTLIFGDCSSREMFPLTLEISTLIPVVIIFLNRKRFLAHQISQSQKCCKQLFAQGAESAIVTTRVVVIIAFLHFLGVFITILLPGPLSETSRDVLFRYCPPAVFILSILFNQFGILYFNQMMEHTAFVPIVNTKGDVIGRSLAVDAINKKNEYINPVVRIAVSHNGMLYLRPRPQRCILDRGKTDIPMECYLLYGETLEQGIVRLVRQAFPQAPIQDLQFNIMYHFENKVTNRLIYLFILDVEDDNLLRDKQVKDGKLWTFQQIEHNLGKNFFSCCFENEYEHLKDVICTREKYKEF</sequence>
<feature type="transmembrane region" description="Helical" evidence="1">
    <location>
        <begin position="61"/>
        <end position="81"/>
    </location>
</feature>
<keyword evidence="1" id="KW-1133">Transmembrane helix</keyword>
<proteinExistence type="predicted"/>
<feature type="transmembrane region" description="Helical" evidence="1">
    <location>
        <begin position="36"/>
        <end position="52"/>
    </location>
</feature>
<dbReference type="AlphaFoldDB" id="A0A0P0FUI6"/>
<gene>
    <name evidence="2" type="ORF">BcellWH2_04065</name>
</gene>
<feature type="transmembrane region" description="Helical" evidence="1">
    <location>
        <begin position="170"/>
        <end position="193"/>
    </location>
</feature>
<keyword evidence="1" id="KW-0812">Transmembrane</keyword>
<protein>
    <recommendedName>
        <fullName evidence="4">Transmembrane protein</fullName>
    </recommendedName>
</protein>
<dbReference type="RefSeq" id="WP_029427160.1">
    <property type="nucleotide sequence ID" value="NZ_CP012801.1"/>
</dbReference>
<feature type="transmembrane region" description="Helical" evidence="1">
    <location>
        <begin position="87"/>
        <end position="106"/>
    </location>
</feature>